<evidence type="ECO:0000313" key="16">
    <source>
        <dbReference type="EMBL" id="SDM88870.1"/>
    </source>
</evidence>
<dbReference type="InterPro" id="IPR036646">
    <property type="entry name" value="PGAM_B_sf"/>
</dbReference>
<feature type="domain" description="Metalloenzyme" evidence="14">
    <location>
        <begin position="3"/>
        <end position="497"/>
    </location>
</feature>
<dbReference type="InterPro" id="IPR005995">
    <property type="entry name" value="Pgm_bpd_ind"/>
</dbReference>
<dbReference type="SUPFAM" id="SSF53649">
    <property type="entry name" value="Alkaline phosphatase-like"/>
    <property type="match status" value="1"/>
</dbReference>
<feature type="binding site" evidence="9 13">
    <location>
        <position position="461"/>
    </location>
    <ligand>
        <name>Mn(2+)</name>
        <dbReference type="ChEBI" id="CHEBI:29035"/>
        <label>1</label>
    </ligand>
</feature>
<evidence type="ECO:0000259" key="15">
    <source>
        <dbReference type="Pfam" id="PF06415"/>
    </source>
</evidence>
<comment type="pathway">
    <text evidence="3 9">Carbohydrate degradation; glycolysis; pyruvate from D-glyceraldehyde 3-phosphate: step 3/5.</text>
</comment>
<dbReference type="PIRSF" id="PIRSF001492">
    <property type="entry name" value="IPGAM"/>
    <property type="match status" value="1"/>
</dbReference>
<evidence type="ECO:0000256" key="4">
    <source>
        <dbReference type="ARBA" id="ARBA00008819"/>
    </source>
</evidence>
<dbReference type="EC" id="5.4.2.12" evidence="9 10"/>
<dbReference type="GO" id="GO:0005829">
    <property type="term" value="C:cytosol"/>
    <property type="evidence" value="ECO:0007669"/>
    <property type="project" value="TreeGrafter"/>
</dbReference>
<feature type="binding site" evidence="9 12">
    <location>
        <begin position="262"/>
        <end position="265"/>
    </location>
    <ligand>
        <name>substrate</name>
    </ligand>
</feature>
<feature type="binding site" evidence="9 12">
    <location>
        <position position="191"/>
    </location>
    <ligand>
        <name>substrate</name>
    </ligand>
</feature>
<evidence type="ECO:0000256" key="7">
    <source>
        <dbReference type="ARBA" id="ARBA00023211"/>
    </source>
</evidence>
<feature type="binding site" evidence="9 13">
    <location>
        <position position="11"/>
    </location>
    <ligand>
        <name>Mn(2+)</name>
        <dbReference type="ChEBI" id="CHEBI:29035"/>
        <label>2</label>
    </ligand>
</feature>
<organism evidence="16 17">
    <name type="scientific">Siphonobacter aquaeclarae</name>
    <dbReference type="NCBI Taxonomy" id="563176"/>
    <lineage>
        <taxon>Bacteria</taxon>
        <taxon>Pseudomonadati</taxon>
        <taxon>Bacteroidota</taxon>
        <taxon>Cytophagia</taxon>
        <taxon>Cytophagales</taxon>
        <taxon>Cytophagaceae</taxon>
        <taxon>Siphonobacter</taxon>
    </lineage>
</organism>
<dbReference type="InterPro" id="IPR006124">
    <property type="entry name" value="Metalloenzyme"/>
</dbReference>
<dbReference type="FunFam" id="3.40.1450.10:FF:000002">
    <property type="entry name" value="2,3-bisphosphoglycerate-independent phosphoglycerate mutase"/>
    <property type="match status" value="1"/>
</dbReference>
<comment type="cofactor">
    <cofactor evidence="9">
        <name>Mn(2+)</name>
        <dbReference type="ChEBI" id="CHEBI:29035"/>
    </cofactor>
    <text evidence="9">Binds 2 manganese ions per subunit.</text>
</comment>
<keyword evidence="8 9" id="KW-0413">Isomerase</keyword>
<evidence type="ECO:0000256" key="6">
    <source>
        <dbReference type="ARBA" id="ARBA00023152"/>
    </source>
</evidence>
<comment type="subunit">
    <text evidence="9">Monomer.</text>
</comment>
<dbReference type="InterPro" id="IPR017850">
    <property type="entry name" value="Alkaline_phosphatase_core_sf"/>
</dbReference>
<evidence type="ECO:0000256" key="12">
    <source>
        <dbReference type="PIRSR" id="PIRSR001492-2"/>
    </source>
</evidence>
<keyword evidence="17" id="KW-1185">Reference proteome</keyword>
<evidence type="ECO:0000256" key="8">
    <source>
        <dbReference type="ARBA" id="ARBA00023235"/>
    </source>
</evidence>
<dbReference type="RefSeq" id="WP_093207995.1">
    <property type="nucleotide sequence ID" value="NZ_FNGS01000010.1"/>
</dbReference>
<dbReference type="GO" id="GO:0006096">
    <property type="term" value="P:glycolytic process"/>
    <property type="evidence" value="ECO:0007669"/>
    <property type="project" value="UniProtKB-UniRule"/>
</dbReference>
<evidence type="ECO:0000256" key="2">
    <source>
        <dbReference type="ARBA" id="ARBA00002315"/>
    </source>
</evidence>
<accession>A0A1G9WWP8</accession>
<dbReference type="Gene3D" id="3.40.720.10">
    <property type="entry name" value="Alkaline Phosphatase, subunit A"/>
    <property type="match status" value="1"/>
</dbReference>
<dbReference type="UniPathway" id="UPA00109">
    <property type="reaction ID" value="UER00186"/>
</dbReference>
<feature type="binding site" evidence="9 12">
    <location>
        <position position="185"/>
    </location>
    <ligand>
        <name>substrate</name>
    </ligand>
</feature>
<dbReference type="Gene3D" id="3.40.1450.10">
    <property type="entry name" value="BPG-independent phosphoglycerate mutase, domain B"/>
    <property type="match status" value="1"/>
</dbReference>
<comment type="similarity">
    <text evidence="4 9">Belongs to the BPG-independent phosphoglycerate mutase family.</text>
</comment>
<dbReference type="SUPFAM" id="SSF64158">
    <property type="entry name" value="2,3-Bisphosphoglycerate-independent phosphoglycerate mutase, substrate-binding domain"/>
    <property type="match status" value="1"/>
</dbReference>
<feature type="domain" description="BPG-independent PGAM N-terminal" evidence="15">
    <location>
        <begin position="84"/>
        <end position="298"/>
    </location>
</feature>
<feature type="binding site" evidence="9 12">
    <location>
        <position position="335"/>
    </location>
    <ligand>
        <name>substrate</name>
    </ligand>
</feature>
<reference evidence="16 17" key="1">
    <citation type="submission" date="2016-10" db="EMBL/GenBank/DDBJ databases">
        <authorList>
            <person name="de Groot N.N."/>
        </authorList>
    </citation>
    <scope>NUCLEOTIDE SEQUENCE [LARGE SCALE GENOMIC DNA]</scope>
    <source>
        <strain evidence="16 17">DSM 21668</strain>
    </source>
</reference>
<proteinExistence type="inferred from homology"/>
<protein>
    <recommendedName>
        <fullName evidence="9 10">2,3-bisphosphoglycerate-independent phosphoglycerate mutase</fullName>
        <shortName evidence="9">BPG-independent PGAM</shortName>
        <shortName evidence="9">Phosphoglyceromutase</shortName>
        <shortName evidence="9">iPGM</shortName>
        <ecNumber evidence="9 10">5.4.2.12</ecNumber>
    </recommendedName>
</protein>
<dbReference type="OrthoDB" id="9800863at2"/>
<dbReference type="PANTHER" id="PTHR31637">
    <property type="entry name" value="2,3-BISPHOSPHOGLYCERATE-INDEPENDENT PHOSPHOGLYCERATE MUTASE"/>
    <property type="match status" value="1"/>
</dbReference>
<dbReference type="Pfam" id="PF06415">
    <property type="entry name" value="iPGM_N"/>
    <property type="match status" value="1"/>
</dbReference>
<keyword evidence="7 9" id="KW-0464">Manganese</keyword>
<dbReference type="STRING" id="563176.SAMN04488090_4465"/>
<feature type="binding site" evidence="9 12">
    <location>
        <begin position="154"/>
        <end position="155"/>
    </location>
    <ligand>
        <name>substrate</name>
    </ligand>
</feature>
<evidence type="ECO:0000313" key="17">
    <source>
        <dbReference type="Proteomes" id="UP000198901"/>
    </source>
</evidence>
<feature type="binding site" evidence="9 13">
    <location>
        <position position="443"/>
    </location>
    <ligand>
        <name>Mn(2+)</name>
        <dbReference type="ChEBI" id="CHEBI:29035"/>
        <label>2</label>
    </ligand>
</feature>
<feature type="binding site" evidence="9 13">
    <location>
        <position position="406"/>
    </location>
    <ligand>
        <name>Mn(2+)</name>
        <dbReference type="ChEBI" id="CHEBI:29035"/>
        <label>1</label>
    </ligand>
</feature>
<gene>
    <name evidence="9" type="primary">gpmI</name>
    <name evidence="16" type="ORF">SAMN04488090_4465</name>
</gene>
<dbReference type="EMBL" id="FNGS01000010">
    <property type="protein sequence ID" value="SDM88870.1"/>
    <property type="molecule type" value="Genomic_DNA"/>
</dbReference>
<feature type="binding site" evidence="9 13">
    <location>
        <position position="63"/>
    </location>
    <ligand>
        <name>Mn(2+)</name>
        <dbReference type="ChEBI" id="CHEBI:29035"/>
        <label>2</label>
    </ligand>
</feature>
<dbReference type="NCBIfam" id="TIGR01307">
    <property type="entry name" value="pgm_bpd_ind"/>
    <property type="match status" value="1"/>
</dbReference>
<feature type="binding site" evidence="9 13">
    <location>
        <position position="402"/>
    </location>
    <ligand>
        <name>Mn(2+)</name>
        <dbReference type="ChEBI" id="CHEBI:29035"/>
        <label>1</label>
    </ligand>
</feature>
<keyword evidence="6 9" id="KW-0324">Glycolysis</keyword>
<feature type="binding site" evidence="9 12">
    <location>
        <position position="124"/>
    </location>
    <ligand>
        <name>substrate</name>
    </ligand>
</feature>
<dbReference type="GO" id="GO:0006007">
    <property type="term" value="P:glucose catabolic process"/>
    <property type="evidence" value="ECO:0007669"/>
    <property type="project" value="InterPro"/>
</dbReference>
<dbReference type="GO" id="GO:0004619">
    <property type="term" value="F:phosphoglycerate mutase activity"/>
    <property type="evidence" value="ECO:0007669"/>
    <property type="project" value="UniProtKB-UniRule"/>
</dbReference>
<dbReference type="GO" id="GO:0030145">
    <property type="term" value="F:manganese ion binding"/>
    <property type="evidence" value="ECO:0007669"/>
    <property type="project" value="UniProtKB-UniRule"/>
</dbReference>
<keyword evidence="5 9" id="KW-0479">Metal-binding</keyword>
<evidence type="ECO:0000256" key="1">
    <source>
        <dbReference type="ARBA" id="ARBA00000370"/>
    </source>
</evidence>
<feature type="active site" description="Phosphoserine intermediate" evidence="9 11">
    <location>
        <position position="63"/>
    </location>
</feature>
<evidence type="ECO:0000256" key="3">
    <source>
        <dbReference type="ARBA" id="ARBA00004798"/>
    </source>
</evidence>
<dbReference type="Pfam" id="PF01676">
    <property type="entry name" value="Metalloenzyme"/>
    <property type="match status" value="1"/>
</dbReference>
<dbReference type="Proteomes" id="UP000198901">
    <property type="component" value="Unassembled WGS sequence"/>
</dbReference>
<dbReference type="CDD" id="cd16010">
    <property type="entry name" value="iPGM"/>
    <property type="match status" value="1"/>
</dbReference>
<evidence type="ECO:0000256" key="9">
    <source>
        <dbReference type="HAMAP-Rule" id="MF_01038"/>
    </source>
</evidence>
<name>A0A1G9WWP8_9BACT</name>
<evidence type="ECO:0000259" key="14">
    <source>
        <dbReference type="Pfam" id="PF01676"/>
    </source>
</evidence>
<evidence type="ECO:0000256" key="11">
    <source>
        <dbReference type="PIRSR" id="PIRSR001492-1"/>
    </source>
</evidence>
<sequence length="508" mass="55882">MSKKVLLVILDGWGIAKKGEEDRSAILAAHTPFYDSLFAQYPHSTLVTFGPEVGLPEGQFGNSEVGHMNLGAGRTVKQSLVRLNDAIEKDTLRHEPVLADALRFAKENNKPVHFLGLVSDGGVHAHINHLKALCNVAKDNGLKDVFIHAFTDGRDTDPKSGLGFLTDLEQFLTTSVGKIASVTGRYYAMDRDNRWERIKLAYEVMVNGIGHATPAAGLLDAIKASYAENVTDEFIKPIVLTENDKPVATIQDGDVVLCFNYRTDRPQEITKALTQEDFPEYGMHKLAIKYLTMTNYNKSFHNVEVIFDDSNLPSTLGEVISKAGKKQIRIAETEKYPHVTFFFSGGRNEPFEGETRILCSSPKVATYDLKPEMSVYDVRDHLVPELEKGEADFVCLNFANPDMVGHTGVFEAVVKACESVDESLNAVVTAARNSGYSVIVLADHGNADYMINDDGSPNTQHSLNLVPCILLDDEHKSVKDGKLGDIAPTILELMGIQKPEIMTGNSLI</sequence>
<evidence type="ECO:0000256" key="5">
    <source>
        <dbReference type="ARBA" id="ARBA00022723"/>
    </source>
</evidence>
<evidence type="ECO:0000256" key="10">
    <source>
        <dbReference type="NCBIfam" id="TIGR01307"/>
    </source>
</evidence>
<comment type="catalytic activity">
    <reaction evidence="1 9">
        <text>(2R)-2-phosphoglycerate = (2R)-3-phosphoglycerate</text>
        <dbReference type="Rhea" id="RHEA:15901"/>
        <dbReference type="ChEBI" id="CHEBI:58272"/>
        <dbReference type="ChEBI" id="CHEBI:58289"/>
        <dbReference type="EC" id="5.4.2.12"/>
    </reaction>
</comment>
<dbReference type="PANTHER" id="PTHR31637:SF0">
    <property type="entry name" value="2,3-BISPHOSPHOGLYCERATE-INDEPENDENT PHOSPHOGLYCERATE MUTASE"/>
    <property type="match status" value="1"/>
</dbReference>
<evidence type="ECO:0000256" key="13">
    <source>
        <dbReference type="PIRSR" id="PIRSR001492-3"/>
    </source>
</evidence>
<comment type="function">
    <text evidence="2 9">Catalyzes the interconversion of 2-phosphoglycerate and 3-phosphoglycerate.</text>
</comment>
<dbReference type="HAMAP" id="MF_01038">
    <property type="entry name" value="GpmI"/>
    <property type="match status" value="1"/>
</dbReference>
<feature type="binding site" evidence="9 13">
    <location>
        <position position="444"/>
    </location>
    <ligand>
        <name>Mn(2+)</name>
        <dbReference type="ChEBI" id="CHEBI:29035"/>
        <label>2</label>
    </ligand>
</feature>
<dbReference type="InterPro" id="IPR011258">
    <property type="entry name" value="BPG-indep_PGM_N"/>
</dbReference>
<dbReference type="AlphaFoldDB" id="A0A1G9WWP8"/>